<dbReference type="AlphaFoldDB" id="A0A843TCC7"/>
<evidence type="ECO:0000313" key="3">
    <source>
        <dbReference type="Proteomes" id="UP000652761"/>
    </source>
</evidence>
<protein>
    <submittedName>
        <fullName evidence="2">Uncharacterized protein</fullName>
    </submittedName>
</protein>
<reference evidence="2" key="1">
    <citation type="submission" date="2017-07" db="EMBL/GenBank/DDBJ databases">
        <title>Taro Niue Genome Assembly and Annotation.</title>
        <authorList>
            <person name="Atibalentja N."/>
            <person name="Keating K."/>
            <person name="Fields C.J."/>
        </authorList>
    </citation>
    <scope>NUCLEOTIDE SEQUENCE</scope>
    <source>
        <strain evidence="2">Niue_2</strain>
        <tissue evidence="2">Leaf</tissue>
    </source>
</reference>
<accession>A0A843TCC7</accession>
<proteinExistence type="predicted"/>
<sequence length="198" mass="22730">SKQNFVIYEAGLRIWRSGTSSYTKLSFKYDDASNRRGQKKGKYPKSVRPKREEKGSAAKRSRAVNTKRRRRRRRRRSRRSQKGNQADAPTRKKEIGSEIVKIRFKDEEKISSFFLFFIFRTNLIACSGFSKPSCLGVLGRVIVLLASGVSHRAHLRSVRAVLRDSIQESAPSPRGGEWIGNYTYPFEIKTVVMQGKKN</sequence>
<evidence type="ECO:0000256" key="1">
    <source>
        <dbReference type="SAM" id="MobiDB-lite"/>
    </source>
</evidence>
<feature type="compositionally biased region" description="Basic residues" evidence="1">
    <location>
        <begin position="57"/>
        <end position="81"/>
    </location>
</feature>
<name>A0A843TCC7_COLES</name>
<feature type="non-terminal residue" evidence="2">
    <location>
        <position position="1"/>
    </location>
</feature>
<dbReference type="EMBL" id="NMUH01000010">
    <property type="protein sequence ID" value="MQL68251.1"/>
    <property type="molecule type" value="Genomic_DNA"/>
</dbReference>
<feature type="compositionally biased region" description="Basic residues" evidence="1">
    <location>
        <begin position="36"/>
        <end position="48"/>
    </location>
</feature>
<feature type="region of interest" description="Disordered" evidence="1">
    <location>
        <begin position="30"/>
        <end position="92"/>
    </location>
</feature>
<evidence type="ECO:0000313" key="2">
    <source>
        <dbReference type="EMBL" id="MQL68251.1"/>
    </source>
</evidence>
<gene>
    <name evidence="2" type="ORF">Taro_000553</name>
</gene>
<dbReference type="Proteomes" id="UP000652761">
    <property type="component" value="Unassembled WGS sequence"/>
</dbReference>
<keyword evidence="3" id="KW-1185">Reference proteome</keyword>
<comment type="caution">
    <text evidence="2">The sequence shown here is derived from an EMBL/GenBank/DDBJ whole genome shotgun (WGS) entry which is preliminary data.</text>
</comment>
<organism evidence="2 3">
    <name type="scientific">Colocasia esculenta</name>
    <name type="common">Wild taro</name>
    <name type="synonym">Arum esculentum</name>
    <dbReference type="NCBI Taxonomy" id="4460"/>
    <lineage>
        <taxon>Eukaryota</taxon>
        <taxon>Viridiplantae</taxon>
        <taxon>Streptophyta</taxon>
        <taxon>Embryophyta</taxon>
        <taxon>Tracheophyta</taxon>
        <taxon>Spermatophyta</taxon>
        <taxon>Magnoliopsida</taxon>
        <taxon>Liliopsida</taxon>
        <taxon>Araceae</taxon>
        <taxon>Aroideae</taxon>
        <taxon>Colocasieae</taxon>
        <taxon>Colocasia</taxon>
    </lineage>
</organism>